<proteinExistence type="predicted"/>
<feature type="domain" description="Polyphosphate kinase-2-related" evidence="1">
    <location>
        <begin position="274"/>
        <end position="495"/>
    </location>
</feature>
<sequence>MLDKINLKKIMLKEEYKQEVPPLKQKMGELQQRFKQAKVPVIVLFEGWGASGKGSLMSNVILTMDPRGFHVESTTPPTLEERRHPYLWRFWKKLPARGTMGVFDRGWYQELAFPSHALHLEQKELRERLESVKIFERQLHDDGYLILKFFLHIGQREQKKRFDKLLSSKDTAWRVSLNDLEQNRRYDEYYQIIDGILEETNTDYAPWHVIGSEDKYSALAEIYHILVDGIGAAVEASREGKRSAPKKAVPIVVSDHFKLVKEPKLSEVNLTKALNEEEYRELLKKEQSTLKKLHNKIYRKKIPVVIAYEGWDAAGKGGNIRRVAEALDPRGYEVVPIAAPTADELAHQHLWRFWTKLPKDGHITIFDRTWYGRLMVERIEGFASEEQWKRAYQEINEFEEELERWGAVIIKFWLHFSKEEQLKRFELRQNTPEKQWKITDEDWRNREKWDQYVTAVDEMIAYTSTDFAPWHIIESEDKKFARIKALRTIINSIEGKL</sequence>
<dbReference type="HOGENOM" id="CLU_033786_2_1_9"/>
<dbReference type="InterPro" id="IPR022489">
    <property type="entry name" value="PolyP_AMP_Tfrase"/>
</dbReference>
<dbReference type="SUPFAM" id="SSF52540">
    <property type="entry name" value="P-loop containing nucleoside triphosphate hydrolases"/>
    <property type="match status" value="2"/>
</dbReference>
<gene>
    <name evidence="2" type="primary">pap</name>
    <name evidence="3" type="ORF">CH238_04845</name>
    <name evidence="2" type="ORF">CLOLEP_03900</name>
</gene>
<dbReference type="EMBL" id="ABCB02000021">
    <property type="protein sequence ID" value="EDO59849.1"/>
    <property type="molecule type" value="Genomic_DNA"/>
</dbReference>
<dbReference type="Pfam" id="PF03976">
    <property type="entry name" value="PPK2"/>
    <property type="match status" value="2"/>
</dbReference>
<dbReference type="PANTHER" id="PTHR34383">
    <property type="entry name" value="POLYPHOSPHATE:AMP PHOSPHOTRANSFERASE-RELATED"/>
    <property type="match status" value="1"/>
</dbReference>
<dbReference type="Proteomes" id="UP000003490">
    <property type="component" value="Unassembled WGS sequence"/>
</dbReference>
<accession>A7VZ71</accession>
<evidence type="ECO:0000313" key="5">
    <source>
        <dbReference type="Proteomes" id="UP000220611"/>
    </source>
</evidence>
<dbReference type="Gene3D" id="3.40.50.300">
    <property type="entry name" value="P-loop containing nucleotide triphosphate hydrolases"/>
    <property type="match status" value="2"/>
</dbReference>
<feature type="domain" description="Polyphosphate kinase-2-related" evidence="1">
    <location>
        <begin position="13"/>
        <end position="231"/>
    </location>
</feature>
<name>A7VZ71_9FIRM</name>
<dbReference type="EC" id="2.7.4.-" evidence="2"/>
<dbReference type="EMBL" id="NOXF01000002">
    <property type="protein sequence ID" value="PEQ25354.1"/>
    <property type="molecule type" value="Genomic_DNA"/>
</dbReference>
<dbReference type="PANTHER" id="PTHR34383:SF3">
    <property type="entry name" value="POLYPHOSPHATE:AMP PHOSPHOTRANSFERASE"/>
    <property type="match status" value="1"/>
</dbReference>
<organism evidence="2 4">
    <name type="scientific">[Clostridium] leptum DSM 753</name>
    <dbReference type="NCBI Taxonomy" id="428125"/>
    <lineage>
        <taxon>Bacteria</taxon>
        <taxon>Bacillati</taxon>
        <taxon>Bacillota</taxon>
        <taxon>Clostridia</taxon>
        <taxon>Eubacteriales</taxon>
        <taxon>Oscillospiraceae</taxon>
        <taxon>Oscillospiraceae incertae sedis</taxon>
    </lineage>
</organism>
<comment type="caution">
    <text evidence="2">The sequence shown here is derived from an EMBL/GenBank/DDBJ whole genome shotgun (WGS) entry which is preliminary data.</text>
</comment>
<dbReference type="GO" id="GO:0043751">
    <property type="term" value="F:polyphosphate:AMP phosphotransferase activity"/>
    <property type="evidence" value="ECO:0007669"/>
    <property type="project" value="InterPro"/>
</dbReference>
<dbReference type="InterPro" id="IPR027417">
    <property type="entry name" value="P-loop_NTPase"/>
</dbReference>
<protein>
    <submittedName>
        <fullName evidence="2">Polyphosphate:AMP phosphotransferase</fullName>
        <ecNumber evidence="2">2.7.4.-</ecNumber>
    </submittedName>
</protein>
<keyword evidence="5" id="KW-1185">Reference proteome</keyword>
<dbReference type="OrthoDB" id="9775224at2"/>
<evidence type="ECO:0000313" key="2">
    <source>
        <dbReference type="EMBL" id="EDO59849.1"/>
    </source>
</evidence>
<dbReference type="NCBIfam" id="TIGR03708">
    <property type="entry name" value="poly_P_AMP_trns"/>
    <property type="match status" value="1"/>
</dbReference>
<dbReference type="InterPro" id="IPR022488">
    <property type="entry name" value="PPK2-related"/>
</dbReference>
<dbReference type="Proteomes" id="UP000220611">
    <property type="component" value="Unassembled WGS sequence"/>
</dbReference>
<dbReference type="eggNOG" id="COG2326">
    <property type="taxonomic scope" value="Bacteria"/>
</dbReference>
<reference evidence="2 4" key="2">
    <citation type="submission" date="2007-08" db="EMBL/GenBank/DDBJ databases">
        <authorList>
            <person name="Fulton L."/>
            <person name="Clifton S."/>
            <person name="Fulton B."/>
            <person name="Xu J."/>
            <person name="Minx P."/>
            <person name="Pepin K.H."/>
            <person name="Johnson M."/>
            <person name="Thiruvilangam P."/>
            <person name="Bhonagiri V."/>
            <person name="Nash W.E."/>
            <person name="Wang C."/>
            <person name="Mardis E.R."/>
            <person name="Wilson R.K."/>
        </authorList>
    </citation>
    <scope>NUCLEOTIDE SEQUENCE [LARGE SCALE GENOMIC DNA]</scope>
    <source>
        <strain evidence="2 4">DSM 753</strain>
    </source>
</reference>
<dbReference type="GO" id="GO:0006797">
    <property type="term" value="P:polyphosphate metabolic process"/>
    <property type="evidence" value="ECO:0007669"/>
    <property type="project" value="InterPro"/>
</dbReference>
<dbReference type="AlphaFoldDB" id="A7VZ71"/>
<keyword evidence="2" id="KW-0808">Transferase</keyword>
<reference evidence="2 4" key="1">
    <citation type="submission" date="2007-08" db="EMBL/GenBank/DDBJ databases">
        <title>Draft genome sequence of Clostridium leptum (DSM 753).</title>
        <authorList>
            <person name="Sudarsanam P."/>
            <person name="Ley R."/>
            <person name="Guruge J."/>
            <person name="Turnbaugh P.J."/>
            <person name="Mahowald M."/>
            <person name="Liep D."/>
            <person name="Gordon J."/>
        </authorList>
    </citation>
    <scope>NUCLEOTIDE SEQUENCE [LARGE SCALE GENOMIC DNA]</scope>
    <source>
        <strain evidence="2 4">DSM 753</strain>
    </source>
</reference>
<reference evidence="3 5" key="3">
    <citation type="submission" date="2017-07" db="EMBL/GenBank/DDBJ databases">
        <title>Prevalence of linear plasmids in Cutibacterium (Propionibacterium) acnes isolates obtained from prostatic tissue.</title>
        <authorList>
            <person name="Davidsson S."/>
            <person name="Carlsson J."/>
            <person name="Molling P."/>
            <person name="Andren O."/>
            <person name="Andersson S.-O."/>
            <person name="Brzuszkiewicz E."/>
            <person name="Poehlein A."/>
            <person name="Al-Zeer M."/>
            <person name="Brinkmann V."/>
            <person name="Scavenius C."/>
            <person name="Nazipi S."/>
            <person name="Soderquist B."/>
            <person name="Bruggemann H."/>
        </authorList>
    </citation>
    <scope>NUCLEOTIDE SEQUENCE [LARGE SCALE GENOMIC DNA]</scope>
    <source>
        <strain evidence="3 5">DSM 753</strain>
    </source>
</reference>
<evidence type="ECO:0000259" key="1">
    <source>
        <dbReference type="Pfam" id="PF03976"/>
    </source>
</evidence>
<evidence type="ECO:0000313" key="3">
    <source>
        <dbReference type="EMBL" id="PEQ25354.1"/>
    </source>
</evidence>
<evidence type="ECO:0000313" key="4">
    <source>
        <dbReference type="Proteomes" id="UP000003490"/>
    </source>
</evidence>